<dbReference type="GO" id="GO:0005524">
    <property type="term" value="F:ATP binding"/>
    <property type="evidence" value="ECO:0007669"/>
    <property type="project" value="UniProtKB-UniRule"/>
</dbReference>
<feature type="binding site" evidence="12">
    <location>
        <position position="1033"/>
    </location>
    <ligand>
        <name>ATP</name>
        <dbReference type="ChEBI" id="CHEBI:30616"/>
    </ligand>
</feature>
<dbReference type="GO" id="GO:0004674">
    <property type="term" value="F:protein serine/threonine kinase activity"/>
    <property type="evidence" value="ECO:0007669"/>
    <property type="project" value="UniProtKB-KW"/>
</dbReference>
<evidence type="ECO:0000259" key="14">
    <source>
        <dbReference type="PROSITE" id="PS50011"/>
    </source>
</evidence>
<keyword evidence="16" id="KW-1185">Reference proteome</keyword>
<feature type="compositionally biased region" description="Low complexity" evidence="13">
    <location>
        <begin position="825"/>
        <end position="840"/>
    </location>
</feature>
<feature type="compositionally biased region" description="Polar residues" evidence="13">
    <location>
        <begin position="422"/>
        <end position="434"/>
    </location>
</feature>
<evidence type="ECO:0000256" key="3">
    <source>
        <dbReference type="ARBA" id="ARBA00022527"/>
    </source>
</evidence>
<comment type="catalytic activity">
    <reaction evidence="10">
        <text>L-threonyl-[protein] + ATP = O-phospho-L-threonyl-[protein] + ADP + H(+)</text>
        <dbReference type="Rhea" id="RHEA:46608"/>
        <dbReference type="Rhea" id="RHEA-COMP:11060"/>
        <dbReference type="Rhea" id="RHEA-COMP:11605"/>
        <dbReference type="ChEBI" id="CHEBI:15378"/>
        <dbReference type="ChEBI" id="CHEBI:30013"/>
        <dbReference type="ChEBI" id="CHEBI:30616"/>
        <dbReference type="ChEBI" id="CHEBI:61977"/>
        <dbReference type="ChEBI" id="CHEBI:456216"/>
        <dbReference type="EC" id="2.7.12.1"/>
    </reaction>
</comment>
<feature type="compositionally biased region" description="Basic and acidic residues" evidence="13">
    <location>
        <begin position="773"/>
        <end position="785"/>
    </location>
</feature>
<dbReference type="InterPro" id="IPR011009">
    <property type="entry name" value="Kinase-like_dom_sf"/>
</dbReference>
<proteinExistence type="inferred from homology"/>
<dbReference type="PANTHER" id="PTHR24058">
    <property type="entry name" value="DUAL SPECIFICITY PROTEIN KINASE"/>
    <property type="match status" value="1"/>
</dbReference>
<sequence>MENWSLTAFRITSDSHFQHHRSANPFIRQPPPSSSPVTTPQSYIPNNNGTLRPAGALNAAREKAGQEVQGSNEFLPSVNFDDFHSSLSGINDLSMPASANASNTSVNSTSGRPAPARQSMQPPQPQQPPAKVSRSESLVRRFSNARRPVAQAQTHIRTDSSTMPPPAQPGARGRRQSTLTASLAQSTAGSQAPRPPRKSVGPGFIPQAGAGIRSNSRDSRIPPSQSQPSLIRSNSINRPVGHPASLIPNGIAGSSAAAAAKTARTKSLQPLPRGQSHGNLLFGTNPNSGDMNGANQASPRPRPRPNSPSSGGSNANRRLSTVYVGGLGARTVSPTDARRLRRLSTAAPKGPSIPQLPSASQPDLALPTRNITHSPAALDPKSVTPSSSQRNTPDFTRKAVNSVQSVSSSSSFNSLRLSMNNAQRNSQILSSSRLPTPKPRNTHSSTGFVEEEEVPPVPAIPKAYESPKDQLTNDPSYFARIAVASELDDPGGTPTATRTQPQQPTGAPPPPPTDESNRDSRQFGNQRQRRGMTVGSSQESEKPTQTGPNLNKKNLQPLRLPPLNLLPLSTPTAARIASLPTPSSESDQQAQTPPPKRNAAKTPSTPMTASKATFFARHEDDDYPEFNAFRSSSSHHPIRPDGMDREHPQFGLSAPIPVPGGSRTAASPFSSNSLPKLHDFGPFSTTPVAATPVEGNFPGAFQSQPYLPAADHNQYNGPQPSPKIVTQLATAPNASTRTSSSDEPSTPASTTSLRRKLSLTWKRSSSKASQRAQAEKDREEAKAKQSEMPPPKIPASATWTRTSSDNGSARASFDTKPRKISTTMSQSQHSSQHAPQPSDSSSHKAEPAHAPPPYAGHQRQTPRSSSSSILTPVQRILGAKGSVNMLRSRNLDTNLDKDDLAADKIMEKLASKRKDFEHAAKEVDELRRRAHPKDRVSPSQAIQMVNLNIFERGEIIDYKEVYFCGTRNAKKIIGNADQASTNFGYDDERGDYNIKFGDHLSYRYEVVDLLGKGSFGQVVRCIDHKTGGLVAIKIIRNKKRFHQQALVEVNILQKLREWDPENKHSMINFTQSFYFRGHLCISTELLGINLYEFIKAYEFKGFPIVLIRRFTKQILSSLVLLKSKRVIHCDLKPENILLAHPLHSEIKVIDFGSSCFENEKVYTYIQSRFYRSPEVILGMSYGIPIDMWSLGCILAELLSGYPIFPGENEQEQLACIMEIFGPPEKHLIEKSSRKKLFFDSMGKPRVTVSSKGRRRRPSSKTLQSAIKCDDEAFLDFLSACLRWDPDKRLKPEQAMQHEFITGVKRAPQSSRPMARPPIHTQSAQNSPAKRFNAPNPTPQRAQGSRDVSGARPLPEPPAAGFRVPSNVSASPSKAGAAAGPGRRHSTMNSASVPGTTPGPGNAGKRVYTTGSGIANASAPNVGLAGAIASGRQQQGQRVVSNRAHGGELANAAAAVSLRGTR</sequence>
<dbReference type="PROSITE" id="PS50011">
    <property type="entry name" value="PROTEIN_KINASE_DOM"/>
    <property type="match status" value="1"/>
</dbReference>
<feature type="compositionally biased region" description="Polar residues" evidence="13">
    <location>
        <begin position="664"/>
        <end position="673"/>
    </location>
</feature>
<keyword evidence="5" id="KW-0808">Transferase</keyword>
<feature type="compositionally biased region" description="Polar residues" evidence="13">
    <location>
        <begin position="534"/>
        <end position="547"/>
    </location>
</feature>
<dbReference type="InterPro" id="IPR042521">
    <property type="entry name" value="DYRK"/>
</dbReference>
<keyword evidence="4" id="KW-0597">Phosphoprotein</keyword>
<evidence type="ECO:0000256" key="4">
    <source>
        <dbReference type="ARBA" id="ARBA00022553"/>
    </source>
</evidence>
<dbReference type="SUPFAM" id="SSF56112">
    <property type="entry name" value="Protein kinase-like (PK-like)"/>
    <property type="match status" value="1"/>
</dbReference>
<reference evidence="15" key="1">
    <citation type="journal article" date="2020" name="Stud. Mycol.">
        <title>101 Dothideomycetes genomes: a test case for predicting lifestyles and emergence of pathogens.</title>
        <authorList>
            <person name="Haridas S."/>
            <person name="Albert R."/>
            <person name="Binder M."/>
            <person name="Bloem J."/>
            <person name="Labutti K."/>
            <person name="Salamov A."/>
            <person name="Andreopoulos B."/>
            <person name="Baker S."/>
            <person name="Barry K."/>
            <person name="Bills G."/>
            <person name="Bluhm B."/>
            <person name="Cannon C."/>
            <person name="Castanera R."/>
            <person name="Culley D."/>
            <person name="Daum C."/>
            <person name="Ezra D."/>
            <person name="Gonzalez J."/>
            <person name="Henrissat B."/>
            <person name="Kuo A."/>
            <person name="Liang C."/>
            <person name="Lipzen A."/>
            <person name="Lutzoni F."/>
            <person name="Magnuson J."/>
            <person name="Mondo S."/>
            <person name="Nolan M."/>
            <person name="Ohm R."/>
            <person name="Pangilinan J."/>
            <person name="Park H.-J."/>
            <person name="Ramirez L."/>
            <person name="Alfaro M."/>
            <person name="Sun H."/>
            <person name="Tritt A."/>
            <person name="Yoshinaga Y."/>
            <person name="Zwiers L.-H."/>
            <person name="Turgeon B."/>
            <person name="Goodwin S."/>
            <person name="Spatafora J."/>
            <person name="Crous P."/>
            <person name="Grigoriev I."/>
        </authorList>
    </citation>
    <scope>NUCLEOTIDE SEQUENCE</scope>
    <source>
        <strain evidence="15">CBS 115976</strain>
    </source>
</reference>
<comment type="catalytic activity">
    <reaction evidence="11">
        <text>L-tyrosyl-[protein] + ATP = O-phospho-L-tyrosyl-[protein] + ADP + H(+)</text>
        <dbReference type="Rhea" id="RHEA:10596"/>
        <dbReference type="Rhea" id="RHEA-COMP:10136"/>
        <dbReference type="Rhea" id="RHEA-COMP:20101"/>
        <dbReference type="ChEBI" id="CHEBI:15378"/>
        <dbReference type="ChEBI" id="CHEBI:30616"/>
        <dbReference type="ChEBI" id="CHEBI:46858"/>
        <dbReference type="ChEBI" id="CHEBI:61978"/>
        <dbReference type="ChEBI" id="CHEBI:456216"/>
        <dbReference type="EC" id="2.7.12.1"/>
    </reaction>
</comment>
<dbReference type="FunFam" id="1.10.510.10:FF:000380">
    <property type="entry name" value="Serine/threonine-protein kinase ppk15"/>
    <property type="match status" value="1"/>
</dbReference>
<evidence type="ECO:0000256" key="2">
    <source>
        <dbReference type="ARBA" id="ARBA00013203"/>
    </source>
</evidence>
<dbReference type="Gene3D" id="3.30.10.30">
    <property type="entry name" value="DYRK"/>
    <property type="match status" value="1"/>
</dbReference>
<keyword evidence="7" id="KW-0418">Kinase</keyword>
<dbReference type="EMBL" id="MU004234">
    <property type="protein sequence ID" value="KAF2670155.1"/>
    <property type="molecule type" value="Genomic_DNA"/>
</dbReference>
<name>A0A6A6UD15_9PEZI</name>
<evidence type="ECO:0000256" key="13">
    <source>
        <dbReference type="SAM" id="MobiDB-lite"/>
    </source>
</evidence>
<feature type="compositionally biased region" description="Polar residues" evidence="13">
    <location>
        <begin position="580"/>
        <end position="591"/>
    </location>
</feature>
<dbReference type="EC" id="2.7.12.1" evidence="2"/>
<organism evidence="15 16">
    <name type="scientific">Microthyrium microscopicum</name>
    <dbReference type="NCBI Taxonomy" id="703497"/>
    <lineage>
        <taxon>Eukaryota</taxon>
        <taxon>Fungi</taxon>
        <taxon>Dikarya</taxon>
        <taxon>Ascomycota</taxon>
        <taxon>Pezizomycotina</taxon>
        <taxon>Dothideomycetes</taxon>
        <taxon>Dothideomycetes incertae sedis</taxon>
        <taxon>Microthyriales</taxon>
        <taxon>Microthyriaceae</taxon>
        <taxon>Microthyrium</taxon>
    </lineage>
</organism>
<evidence type="ECO:0000256" key="8">
    <source>
        <dbReference type="ARBA" id="ARBA00022840"/>
    </source>
</evidence>
<evidence type="ECO:0000256" key="9">
    <source>
        <dbReference type="ARBA" id="ARBA00049003"/>
    </source>
</evidence>
<evidence type="ECO:0000256" key="11">
    <source>
        <dbReference type="ARBA" id="ARBA00051680"/>
    </source>
</evidence>
<feature type="compositionally biased region" description="Polar residues" evidence="13">
    <location>
        <begin position="797"/>
        <end position="809"/>
    </location>
</feature>
<feature type="compositionally biased region" description="Basic and acidic residues" evidence="13">
    <location>
        <begin position="638"/>
        <end position="648"/>
    </location>
</feature>
<feature type="compositionally biased region" description="Low complexity" evidence="13">
    <location>
        <begin position="490"/>
        <end position="505"/>
    </location>
</feature>
<gene>
    <name evidence="15" type="ORF">BT63DRAFT_371494</name>
</gene>
<evidence type="ECO:0000256" key="10">
    <source>
        <dbReference type="ARBA" id="ARBA00049308"/>
    </source>
</evidence>
<evidence type="ECO:0000256" key="1">
    <source>
        <dbReference type="ARBA" id="ARBA00008867"/>
    </source>
</evidence>
<evidence type="ECO:0000256" key="7">
    <source>
        <dbReference type="ARBA" id="ARBA00022777"/>
    </source>
</evidence>
<comment type="catalytic activity">
    <reaction evidence="9">
        <text>L-seryl-[protein] + ATP = O-phospho-L-seryl-[protein] + ADP + H(+)</text>
        <dbReference type="Rhea" id="RHEA:17989"/>
        <dbReference type="Rhea" id="RHEA-COMP:9863"/>
        <dbReference type="Rhea" id="RHEA-COMP:11604"/>
        <dbReference type="ChEBI" id="CHEBI:15378"/>
        <dbReference type="ChEBI" id="CHEBI:29999"/>
        <dbReference type="ChEBI" id="CHEBI:30616"/>
        <dbReference type="ChEBI" id="CHEBI:83421"/>
        <dbReference type="ChEBI" id="CHEBI:456216"/>
        <dbReference type="EC" id="2.7.12.1"/>
    </reaction>
</comment>
<evidence type="ECO:0000313" key="16">
    <source>
        <dbReference type="Proteomes" id="UP000799302"/>
    </source>
</evidence>
<dbReference type="Pfam" id="PF00069">
    <property type="entry name" value="Pkinase"/>
    <property type="match status" value="1"/>
</dbReference>
<keyword evidence="8 12" id="KW-0067">ATP-binding</keyword>
<dbReference type="InterPro" id="IPR008271">
    <property type="entry name" value="Ser/Thr_kinase_AS"/>
</dbReference>
<protein>
    <recommendedName>
        <fullName evidence="2">dual-specificity kinase</fullName>
        <ecNumber evidence="2">2.7.12.1</ecNumber>
    </recommendedName>
</protein>
<feature type="compositionally biased region" description="Polar residues" evidence="13">
    <location>
        <begin position="727"/>
        <end position="752"/>
    </location>
</feature>
<feature type="compositionally biased region" description="Low complexity" evidence="13">
    <location>
        <begin position="400"/>
        <end position="421"/>
    </location>
</feature>
<feature type="compositionally biased region" description="Low complexity" evidence="13">
    <location>
        <begin position="97"/>
        <end position="121"/>
    </location>
</feature>
<dbReference type="Gene3D" id="3.30.200.20">
    <property type="entry name" value="Phosphorylase Kinase, domain 1"/>
    <property type="match status" value="1"/>
</dbReference>
<feature type="compositionally biased region" description="Polar residues" evidence="13">
    <location>
        <begin position="601"/>
        <end position="611"/>
    </location>
</feature>
<dbReference type="InterPro" id="IPR050494">
    <property type="entry name" value="Ser_Thr_dual-spec_kinase"/>
</dbReference>
<dbReference type="PANTHER" id="PTHR24058:SF22">
    <property type="entry name" value="DUAL SPECIFICITY TYROSINE-PHOSPHORYLATION-REGULATED KINASE 4"/>
    <property type="match status" value="1"/>
</dbReference>
<dbReference type="OrthoDB" id="9332038at2759"/>
<feature type="compositionally biased region" description="Low complexity" evidence="13">
    <location>
        <begin position="548"/>
        <end position="568"/>
    </location>
</feature>
<feature type="compositionally biased region" description="Polar residues" evidence="13">
    <location>
        <begin position="177"/>
        <end position="190"/>
    </location>
</feature>
<evidence type="ECO:0000256" key="12">
    <source>
        <dbReference type="PROSITE-ProRule" id="PRU10141"/>
    </source>
</evidence>
<feature type="region of interest" description="Disordered" evidence="13">
    <location>
        <begin position="94"/>
        <end position="248"/>
    </location>
</feature>
<dbReference type="InterPro" id="IPR017441">
    <property type="entry name" value="Protein_kinase_ATP_BS"/>
</dbReference>
<dbReference type="SMART" id="SM00220">
    <property type="entry name" value="S_TKc"/>
    <property type="match status" value="1"/>
</dbReference>
<feature type="region of interest" description="Disordered" evidence="13">
    <location>
        <begin position="1301"/>
        <end position="1407"/>
    </location>
</feature>
<feature type="domain" description="Protein kinase" evidence="14">
    <location>
        <begin position="1004"/>
        <end position="1300"/>
    </location>
</feature>
<dbReference type="PROSITE" id="PS00107">
    <property type="entry name" value="PROTEIN_KINASE_ATP"/>
    <property type="match status" value="1"/>
</dbReference>
<dbReference type="Proteomes" id="UP000799302">
    <property type="component" value="Unassembled WGS sequence"/>
</dbReference>
<keyword evidence="3" id="KW-0723">Serine/threonine-protein kinase</keyword>
<feature type="compositionally biased region" description="Polar residues" evidence="13">
    <location>
        <begin position="858"/>
        <end position="869"/>
    </location>
</feature>
<evidence type="ECO:0000313" key="15">
    <source>
        <dbReference type="EMBL" id="KAF2670155.1"/>
    </source>
</evidence>
<dbReference type="InterPro" id="IPR000719">
    <property type="entry name" value="Prot_kinase_dom"/>
</dbReference>
<dbReference type="PROSITE" id="PS00108">
    <property type="entry name" value="PROTEIN_KINASE_ST"/>
    <property type="match status" value="1"/>
</dbReference>
<dbReference type="GO" id="GO:0005856">
    <property type="term" value="C:cytoskeleton"/>
    <property type="evidence" value="ECO:0007669"/>
    <property type="project" value="TreeGrafter"/>
</dbReference>
<dbReference type="GO" id="GO:0004712">
    <property type="term" value="F:protein serine/threonine/tyrosine kinase activity"/>
    <property type="evidence" value="ECO:0007669"/>
    <property type="project" value="UniProtKB-EC"/>
</dbReference>
<feature type="compositionally biased region" description="Polar residues" evidence="13">
    <location>
        <begin position="383"/>
        <end position="394"/>
    </location>
</feature>
<feature type="compositionally biased region" description="Low complexity" evidence="13">
    <location>
        <begin position="1368"/>
        <end position="1380"/>
    </location>
</feature>
<evidence type="ECO:0000256" key="5">
    <source>
        <dbReference type="ARBA" id="ARBA00022679"/>
    </source>
</evidence>
<feature type="compositionally biased region" description="Low complexity" evidence="13">
    <location>
        <begin position="762"/>
        <end position="772"/>
    </location>
</feature>
<accession>A0A6A6UD15</accession>
<dbReference type="CDD" id="cd14210">
    <property type="entry name" value="PKc_DYRK"/>
    <property type="match status" value="1"/>
</dbReference>
<feature type="region of interest" description="Disordered" evidence="13">
    <location>
        <begin position="690"/>
        <end position="869"/>
    </location>
</feature>
<feature type="compositionally biased region" description="Polar residues" evidence="13">
    <location>
        <begin position="151"/>
        <end position="162"/>
    </location>
</feature>
<feature type="compositionally biased region" description="Polar residues" evidence="13">
    <location>
        <begin position="276"/>
        <end position="296"/>
    </location>
</feature>
<feature type="compositionally biased region" description="Polar residues" evidence="13">
    <location>
        <begin position="222"/>
        <end position="237"/>
    </location>
</feature>
<feature type="compositionally biased region" description="Low complexity" evidence="13">
    <location>
        <begin position="307"/>
        <end position="318"/>
    </location>
</feature>
<dbReference type="GO" id="GO:0005737">
    <property type="term" value="C:cytoplasm"/>
    <property type="evidence" value="ECO:0007669"/>
    <property type="project" value="TreeGrafter"/>
</dbReference>
<comment type="similarity">
    <text evidence="1">Belongs to the protein kinase superfamily. CMGC Ser/Thr protein kinase family. MNB/DYRK subfamily.</text>
</comment>
<keyword evidence="6 12" id="KW-0547">Nucleotide-binding</keyword>
<evidence type="ECO:0000256" key="6">
    <source>
        <dbReference type="ARBA" id="ARBA00022741"/>
    </source>
</evidence>
<feature type="region of interest" description="Disordered" evidence="13">
    <location>
        <begin position="261"/>
        <end position="673"/>
    </location>
</feature>
<feature type="region of interest" description="Disordered" evidence="13">
    <location>
        <begin position="22"/>
        <end position="52"/>
    </location>
</feature>
<dbReference type="Gene3D" id="1.10.510.10">
    <property type="entry name" value="Transferase(Phosphotransferase) domain 1"/>
    <property type="match status" value="1"/>
</dbReference>